<dbReference type="HOGENOM" id="CLU_028392_0_0_9"/>
<evidence type="ECO:0000256" key="1">
    <source>
        <dbReference type="ARBA" id="ARBA00022801"/>
    </source>
</evidence>
<reference evidence="5 6" key="1">
    <citation type="submission" date="2009-02" db="EMBL/GenBank/DDBJ databases">
        <authorList>
            <person name="Fulton L."/>
            <person name="Clifton S."/>
            <person name="Fulton B."/>
            <person name="Xu J."/>
            <person name="Minx P."/>
            <person name="Pepin K.H."/>
            <person name="Johnson M."/>
            <person name="Bhonagiri V."/>
            <person name="Nash W.E."/>
            <person name="Mardis E.R."/>
            <person name="Wilson R.K."/>
        </authorList>
    </citation>
    <scope>NUCLEOTIDE SEQUENCE [LARGE SCALE GENOMIC DNA]</scope>
    <source>
        <strain evidence="5 6">ATCC 27758</strain>
    </source>
</reference>
<keyword evidence="1" id="KW-0378">Hydrolase</keyword>
<dbReference type="EMBL" id="ABVR01000041">
    <property type="protein sequence ID" value="EEG89154.1"/>
    <property type="molecule type" value="Genomic_DNA"/>
</dbReference>
<organism evidence="5 6">
    <name type="scientific">Coprococcus comes ATCC 27758</name>
    <dbReference type="NCBI Taxonomy" id="470146"/>
    <lineage>
        <taxon>Bacteria</taxon>
        <taxon>Bacillati</taxon>
        <taxon>Bacillota</taxon>
        <taxon>Clostridia</taxon>
        <taxon>Lachnospirales</taxon>
        <taxon>Lachnospiraceae</taxon>
        <taxon>Coprococcus</taxon>
    </lineage>
</organism>
<accession>C0BAN0</accession>
<protein>
    <submittedName>
        <fullName evidence="5">Firmicute fructose-1,6-bisphosphatase</fullName>
    </submittedName>
</protein>
<keyword evidence="3" id="KW-0119">Carbohydrate metabolism</keyword>
<evidence type="ECO:0000313" key="6">
    <source>
        <dbReference type="Proteomes" id="UP000003793"/>
    </source>
</evidence>
<feature type="region of interest" description="Disordered" evidence="4">
    <location>
        <begin position="408"/>
        <end position="465"/>
    </location>
</feature>
<feature type="compositionally biased region" description="Acidic residues" evidence="4">
    <location>
        <begin position="429"/>
        <end position="443"/>
    </location>
</feature>
<feature type="compositionally biased region" description="Basic and acidic residues" evidence="4">
    <location>
        <begin position="444"/>
        <end position="465"/>
    </location>
</feature>
<dbReference type="GO" id="GO:0006094">
    <property type="term" value="P:gluconeogenesis"/>
    <property type="evidence" value="ECO:0007669"/>
    <property type="project" value="InterPro"/>
</dbReference>
<evidence type="ECO:0000256" key="4">
    <source>
        <dbReference type="SAM" id="MobiDB-lite"/>
    </source>
</evidence>
<dbReference type="Gene3D" id="3.60.21.10">
    <property type="match status" value="1"/>
</dbReference>
<name>C0BAN0_9FIRM</name>
<dbReference type="AlphaFoldDB" id="C0BAN0"/>
<dbReference type="GO" id="GO:0042132">
    <property type="term" value="F:fructose 1,6-bisphosphate 1-phosphatase activity"/>
    <property type="evidence" value="ECO:0007669"/>
    <property type="project" value="InterPro"/>
</dbReference>
<dbReference type="Pfam" id="PF06874">
    <property type="entry name" value="FBPase_2"/>
    <property type="match status" value="1"/>
</dbReference>
<evidence type="ECO:0000256" key="2">
    <source>
        <dbReference type="ARBA" id="ARBA00023211"/>
    </source>
</evidence>
<evidence type="ECO:0000313" key="5">
    <source>
        <dbReference type="EMBL" id="EEG89154.1"/>
    </source>
</evidence>
<proteinExistence type="predicted"/>
<feature type="compositionally biased region" description="Low complexity" evidence="4">
    <location>
        <begin position="408"/>
        <end position="428"/>
    </location>
</feature>
<dbReference type="InterPro" id="IPR009164">
    <property type="entry name" value="FBPtase_class3"/>
</dbReference>
<comment type="caution">
    <text evidence="5">The sequence shown here is derived from an EMBL/GenBank/DDBJ whole genome shotgun (WGS) entry which is preliminary data.</text>
</comment>
<reference evidence="5 6" key="2">
    <citation type="submission" date="2009-03" db="EMBL/GenBank/DDBJ databases">
        <title>Draft genome sequence of Coprococcus comes (ATCC 27758).</title>
        <authorList>
            <person name="Sudarsanam P."/>
            <person name="Ley R."/>
            <person name="Guruge J."/>
            <person name="Turnbaugh P.J."/>
            <person name="Mahowald M."/>
            <person name="Liep D."/>
            <person name="Gordon J."/>
        </authorList>
    </citation>
    <scope>NUCLEOTIDE SEQUENCE [LARGE SCALE GENOMIC DNA]</scope>
    <source>
        <strain evidence="5 6">ATCC 27758</strain>
    </source>
</reference>
<keyword evidence="2" id="KW-0464">Manganese</keyword>
<gene>
    <name evidence="5" type="ORF">COPCOM_02133</name>
</gene>
<sequence>MKMHKAISVIQFKVEGQAAELYPEFGFQRRNFLDKINYEEGTITIGGKIYQLLDDYFPTIDPKNPYQLSAEEEEIMNRLVKAFQSCEKLQRHMRFLLNKGSLYKIYNSNLLYHGCVPLNDDGSLRKVKIYGKSYQGRTLYDVMESYVRKGFFAVDPDEKKKGRDLMWYIWQGANSPLFGKDKMATFERYFLAEKELWKEKKNAYYLLLEDENVMNGILDEFGLDREISHIINGHVPVKTKNGENPVKCGGKVLVIDGGFSKAYQKETGIAGYTLIYNSYGLILAAHDPFESTEAAIEKERDIHSDSVIVKRTLERKTVGDTDVGKVLKERIADLEALLDAYRSGQIIEKFKNKYKNPFSADSNSTSILQKKENYNMQYLRRMVLVFTCVMLMGGITACGNGDNAANPDTNTGGTNQNGTVNDVTNDIGDGVEDAVDDVEDGVDDMTRNRTEDRNVNDNHTIDGQE</sequence>
<evidence type="ECO:0000256" key="3">
    <source>
        <dbReference type="ARBA" id="ARBA00023277"/>
    </source>
</evidence>
<dbReference type="InterPro" id="IPR029052">
    <property type="entry name" value="Metallo-depent_PP-like"/>
</dbReference>
<dbReference type="Proteomes" id="UP000003793">
    <property type="component" value="Unassembled WGS sequence"/>
</dbReference>